<dbReference type="GO" id="GO:0003688">
    <property type="term" value="F:DNA replication origin binding"/>
    <property type="evidence" value="ECO:0007669"/>
    <property type="project" value="TreeGrafter"/>
</dbReference>
<reference evidence="9 10" key="1">
    <citation type="journal article" date="2021" name="DNA Res.">
        <title>Genome analysis of Candida subhashii reveals its hybrid nature and dual mitochondrial genome conformations.</title>
        <authorList>
            <person name="Mixao V."/>
            <person name="Hegedusova E."/>
            <person name="Saus E."/>
            <person name="Pryszcz L.P."/>
            <person name="Cillingova A."/>
            <person name="Nosek J."/>
            <person name="Gabaldon T."/>
        </authorList>
    </citation>
    <scope>NUCLEOTIDE SEQUENCE [LARGE SCALE GENOMIC DNA]</scope>
    <source>
        <strain evidence="9 10">CBS 10753</strain>
    </source>
</reference>
<evidence type="ECO:0000313" key="10">
    <source>
        <dbReference type="Proteomes" id="UP000694255"/>
    </source>
</evidence>
<keyword evidence="2" id="KW-0235">DNA replication</keyword>
<dbReference type="PANTHER" id="PTHR12705:SF0">
    <property type="entry name" value="ORIGIN RECOGNITION COMPLEX SUBUNIT 5"/>
    <property type="match status" value="1"/>
</dbReference>
<dbReference type="PANTHER" id="PTHR12705">
    <property type="entry name" value="ORIGIN RECOGNITION COMPLEX SUBUNIT 5"/>
    <property type="match status" value="1"/>
</dbReference>
<keyword evidence="5" id="KW-0539">Nucleus</keyword>
<evidence type="ECO:0000259" key="6">
    <source>
        <dbReference type="Pfam" id="PF13191"/>
    </source>
</evidence>
<dbReference type="Pfam" id="PF13191">
    <property type="entry name" value="AAA_16"/>
    <property type="match status" value="1"/>
</dbReference>
<evidence type="ECO:0000256" key="5">
    <source>
        <dbReference type="ARBA" id="ARBA00023242"/>
    </source>
</evidence>
<dbReference type="AlphaFoldDB" id="A0A8J5QGJ1"/>
<sequence length="491" mass="56504">MDESDQALVELKKQIKERDVQFDLLNAFINQDPSLSSDAVIVQGYKAVGKSLVVTKFLEALNIKYSRINCDECISKKILLQKCFSRFRKDSGIRHGKYSKNDYLRYGSIGENFSNLLSAVEQFMDERNYNQHHVLVLDRFDQCMESTRDLFGSFLRFREQSRIKSLTVIIIISGEVPKDVASLSIPHVYFDEYSESQIVGILQDNQLAKFGIDEIDDTPSSADFWAKYAKVIVDLFFEYTGSDLNLLKEICIRLWDRFIEPIKEGRLMVSDFIKIYKESIDLFTDDNIITNSSIRDFSTLEEEKQIDNGNVADLPLHSKFFLLASYLASYGNPRGDLQKFSKVKLVKYKRRALTSPAKIKKAHMLKTDIDNRLLSPNYVDLERILAILAVIYRNYAPSLNQSDKDELLYIDDEIVAREEKKELEKSKFTLTKNTDLNNQIATLYSLGLLSKTSSSDILGAKIRWKCNINWPTAESLAKMVNFPIAEYLIED</sequence>
<feature type="domain" description="ORC5 lid" evidence="8">
    <location>
        <begin position="225"/>
        <end position="284"/>
    </location>
</feature>
<keyword evidence="3" id="KW-0547">Nucleotide-binding</keyword>
<evidence type="ECO:0008006" key="11">
    <source>
        <dbReference type="Google" id="ProtNLM"/>
    </source>
</evidence>
<proteinExistence type="predicted"/>
<evidence type="ECO:0000259" key="7">
    <source>
        <dbReference type="Pfam" id="PF14630"/>
    </source>
</evidence>
<dbReference type="InterPro" id="IPR048866">
    <property type="entry name" value="ORC5_lid"/>
</dbReference>
<evidence type="ECO:0000313" key="9">
    <source>
        <dbReference type="EMBL" id="KAG7661618.1"/>
    </source>
</evidence>
<evidence type="ECO:0000256" key="4">
    <source>
        <dbReference type="ARBA" id="ARBA00022840"/>
    </source>
</evidence>
<dbReference type="EMBL" id="JAGSYN010000216">
    <property type="protein sequence ID" value="KAG7661618.1"/>
    <property type="molecule type" value="Genomic_DNA"/>
</dbReference>
<gene>
    <name evidence="9" type="ORF">J8A68_004887</name>
</gene>
<protein>
    <recommendedName>
        <fullName evidence="11">Orc1-like AAA ATPase domain-containing protein</fullName>
    </recommendedName>
</protein>
<comment type="subcellular location">
    <subcellularLocation>
        <location evidence="1">Nucleus</location>
    </subcellularLocation>
</comment>
<evidence type="ECO:0000256" key="1">
    <source>
        <dbReference type="ARBA" id="ARBA00004123"/>
    </source>
</evidence>
<keyword evidence="10" id="KW-1185">Reference proteome</keyword>
<dbReference type="InterPro" id="IPR020796">
    <property type="entry name" value="ORC5"/>
</dbReference>
<feature type="domain" description="Origin recognition complex subunit 5 C-terminal" evidence="7">
    <location>
        <begin position="314"/>
        <end position="488"/>
    </location>
</feature>
<name>A0A8J5QGJ1_9ASCO</name>
<dbReference type="Proteomes" id="UP000694255">
    <property type="component" value="Unassembled WGS sequence"/>
</dbReference>
<organism evidence="9 10">
    <name type="scientific">[Candida] subhashii</name>
    <dbReference type="NCBI Taxonomy" id="561895"/>
    <lineage>
        <taxon>Eukaryota</taxon>
        <taxon>Fungi</taxon>
        <taxon>Dikarya</taxon>
        <taxon>Ascomycota</taxon>
        <taxon>Saccharomycotina</taxon>
        <taxon>Pichiomycetes</taxon>
        <taxon>Debaryomycetaceae</taxon>
        <taxon>Spathaspora</taxon>
    </lineage>
</organism>
<dbReference type="GO" id="GO:0006270">
    <property type="term" value="P:DNA replication initiation"/>
    <property type="evidence" value="ECO:0007669"/>
    <property type="project" value="TreeGrafter"/>
</dbReference>
<feature type="domain" description="Orc1-like AAA ATPase" evidence="6">
    <location>
        <begin position="17"/>
        <end position="165"/>
    </location>
</feature>
<dbReference type="Pfam" id="PF21639">
    <property type="entry name" value="ORC5_lid"/>
    <property type="match status" value="1"/>
</dbReference>
<dbReference type="GO" id="GO:0005664">
    <property type="term" value="C:nuclear origin of replication recognition complex"/>
    <property type="evidence" value="ECO:0007669"/>
    <property type="project" value="TreeGrafter"/>
</dbReference>
<dbReference type="Pfam" id="PF14630">
    <property type="entry name" value="ORC5_C"/>
    <property type="match status" value="1"/>
</dbReference>
<dbReference type="InterPro" id="IPR041664">
    <property type="entry name" value="AAA_16"/>
</dbReference>
<accession>A0A8J5QGJ1</accession>
<dbReference type="InterPro" id="IPR047088">
    <property type="entry name" value="ORC5_C"/>
</dbReference>
<evidence type="ECO:0000256" key="2">
    <source>
        <dbReference type="ARBA" id="ARBA00022705"/>
    </source>
</evidence>
<dbReference type="GeneID" id="73471687"/>
<evidence type="ECO:0000259" key="8">
    <source>
        <dbReference type="Pfam" id="PF21639"/>
    </source>
</evidence>
<keyword evidence="4" id="KW-0067">ATP-binding</keyword>
<dbReference type="RefSeq" id="XP_049261851.1">
    <property type="nucleotide sequence ID" value="XM_049408892.1"/>
</dbReference>
<dbReference type="OrthoDB" id="365981at2759"/>
<comment type="caution">
    <text evidence="9">The sequence shown here is derived from an EMBL/GenBank/DDBJ whole genome shotgun (WGS) entry which is preliminary data.</text>
</comment>
<evidence type="ECO:0000256" key="3">
    <source>
        <dbReference type="ARBA" id="ARBA00022741"/>
    </source>
</evidence>